<evidence type="ECO:0000256" key="1">
    <source>
        <dbReference type="ARBA" id="ARBA00004651"/>
    </source>
</evidence>
<feature type="transmembrane region" description="Helical" evidence="8">
    <location>
        <begin position="80"/>
        <end position="99"/>
    </location>
</feature>
<keyword evidence="6 8" id="KW-1133">Transmembrane helix</keyword>
<feature type="transmembrane region" description="Helical" evidence="8">
    <location>
        <begin position="111"/>
        <end position="128"/>
    </location>
</feature>
<keyword evidence="3" id="KW-0328">Glycosyltransferase</keyword>
<keyword evidence="2" id="KW-1003">Cell membrane</keyword>
<organism evidence="9 10">
    <name type="scientific">Sphingomonas guangdongensis</name>
    <dbReference type="NCBI Taxonomy" id="1141890"/>
    <lineage>
        <taxon>Bacteria</taxon>
        <taxon>Pseudomonadati</taxon>
        <taxon>Pseudomonadota</taxon>
        <taxon>Alphaproteobacteria</taxon>
        <taxon>Sphingomonadales</taxon>
        <taxon>Sphingomonadaceae</taxon>
        <taxon>Sphingomonas</taxon>
    </lineage>
</organism>
<name>A0A285QAA9_9SPHN</name>
<feature type="transmembrane region" description="Helical" evidence="8">
    <location>
        <begin position="208"/>
        <end position="229"/>
    </location>
</feature>
<sequence>MTAGWRDRAGVLPALLLAAAIAIRAIDFGNPVIHVDEQYYLLVGQRMLDGAVPYLDLWDRKPWGLFALYAAAAAIPGDDILGYQLLATLFAAATAWIVASGARTLGASRGGALAAGVAYLLWLSLLGGRGGQAPVFYNLLIALAARLTLRLPSLSPRAIVANGLAACLLGGLAIQLKPVAAVEAAFLGAAHLWYLARTSDRRRAIAAAPLWIAVGLLPTLAVMAGYRALGADALGAWWFANVTSILLRPGYPPGELAMRLLGIAAELSPLLLCAAIGWRRRNVRMVRERQLAFGWLAAALVGFFSIGTFFDHYALPLLVPLATIAGIALGRIPRVMVGTLVLGALLAIVERAVVPADAAGARAVAAVVRANSAGGCPYVFIGDTITYSLADACVPTPYAFPNFIAYTTEQASTGIDEAAELRRILAGRPPVIVASTRSLRIWNPATLPVIRQALARDYRPIFSVPRSGWRTVVFLRRDRALSRSAPRS</sequence>
<evidence type="ECO:0000313" key="10">
    <source>
        <dbReference type="Proteomes" id="UP000219494"/>
    </source>
</evidence>
<dbReference type="EMBL" id="OBMI01000001">
    <property type="protein sequence ID" value="SOB78766.1"/>
    <property type="molecule type" value="Genomic_DNA"/>
</dbReference>
<evidence type="ECO:0000313" key="9">
    <source>
        <dbReference type="EMBL" id="SOB78766.1"/>
    </source>
</evidence>
<dbReference type="Proteomes" id="UP000219494">
    <property type="component" value="Unassembled WGS sequence"/>
</dbReference>
<feature type="transmembrane region" description="Helical" evidence="8">
    <location>
        <begin position="180"/>
        <end position="196"/>
    </location>
</feature>
<evidence type="ECO:0000256" key="2">
    <source>
        <dbReference type="ARBA" id="ARBA00022475"/>
    </source>
</evidence>
<comment type="subcellular location">
    <subcellularLocation>
        <location evidence="1">Cell membrane</location>
        <topology evidence="1">Multi-pass membrane protein</topology>
    </subcellularLocation>
</comment>
<evidence type="ECO:0000256" key="5">
    <source>
        <dbReference type="ARBA" id="ARBA00022692"/>
    </source>
</evidence>
<evidence type="ECO:0000256" key="6">
    <source>
        <dbReference type="ARBA" id="ARBA00022989"/>
    </source>
</evidence>
<feature type="transmembrane region" description="Helical" evidence="8">
    <location>
        <begin position="290"/>
        <end position="307"/>
    </location>
</feature>
<dbReference type="InterPro" id="IPR050297">
    <property type="entry name" value="LipidA_mod_glycosyltrf_83"/>
</dbReference>
<evidence type="ECO:0000256" key="8">
    <source>
        <dbReference type="SAM" id="Phobius"/>
    </source>
</evidence>
<dbReference type="GO" id="GO:0009103">
    <property type="term" value="P:lipopolysaccharide biosynthetic process"/>
    <property type="evidence" value="ECO:0007669"/>
    <property type="project" value="UniProtKB-ARBA"/>
</dbReference>
<gene>
    <name evidence="9" type="ORF">SAMN06297144_0204</name>
</gene>
<dbReference type="AlphaFoldDB" id="A0A285QAA9"/>
<keyword evidence="5 8" id="KW-0812">Transmembrane</keyword>
<protein>
    <submittedName>
        <fullName evidence="9">4-amino-4-deoxy-L-arabinose transferase</fullName>
    </submittedName>
</protein>
<reference evidence="9 10" key="1">
    <citation type="submission" date="2017-07" db="EMBL/GenBank/DDBJ databases">
        <authorList>
            <person name="Sun Z.S."/>
            <person name="Albrecht U."/>
            <person name="Echele G."/>
            <person name="Lee C.C."/>
        </authorList>
    </citation>
    <scope>NUCLEOTIDE SEQUENCE [LARGE SCALE GENOMIC DNA]</scope>
    <source>
        <strain evidence="9 10">CGMCC 1.12672</strain>
    </source>
</reference>
<accession>A0A285QAA9</accession>
<evidence type="ECO:0000256" key="7">
    <source>
        <dbReference type="ARBA" id="ARBA00023136"/>
    </source>
</evidence>
<evidence type="ECO:0000256" key="3">
    <source>
        <dbReference type="ARBA" id="ARBA00022676"/>
    </source>
</evidence>
<evidence type="ECO:0000256" key="4">
    <source>
        <dbReference type="ARBA" id="ARBA00022679"/>
    </source>
</evidence>
<feature type="transmembrane region" description="Helical" evidence="8">
    <location>
        <begin position="256"/>
        <end position="278"/>
    </location>
</feature>
<dbReference type="PANTHER" id="PTHR33908:SF11">
    <property type="entry name" value="MEMBRANE PROTEIN"/>
    <property type="match status" value="1"/>
</dbReference>
<keyword evidence="4 9" id="KW-0808">Transferase</keyword>
<dbReference type="GO" id="GO:0016763">
    <property type="term" value="F:pentosyltransferase activity"/>
    <property type="evidence" value="ECO:0007669"/>
    <property type="project" value="TreeGrafter"/>
</dbReference>
<keyword evidence="10" id="KW-1185">Reference proteome</keyword>
<keyword evidence="7 8" id="KW-0472">Membrane</keyword>
<dbReference type="GO" id="GO:0005886">
    <property type="term" value="C:plasma membrane"/>
    <property type="evidence" value="ECO:0007669"/>
    <property type="project" value="UniProtKB-SubCell"/>
</dbReference>
<dbReference type="PANTHER" id="PTHR33908">
    <property type="entry name" value="MANNOSYLTRANSFERASE YKCB-RELATED"/>
    <property type="match status" value="1"/>
</dbReference>
<proteinExistence type="predicted"/>